<feature type="non-terminal residue" evidence="1">
    <location>
        <position position="274"/>
    </location>
</feature>
<name>X1CX19_9ZZZZ</name>
<dbReference type="AlphaFoldDB" id="X1CX19"/>
<reference evidence="1" key="1">
    <citation type="journal article" date="2014" name="Front. Microbiol.">
        <title>High frequency of phylogenetically diverse reductive dehalogenase-homologous genes in deep subseafloor sedimentary metagenomes.</title>
        <authorList>
            <person name="Kawai M."/>
            <person name="Futagami T."/>
            <person name="Toyoda A."/>
            <person name="Takaki Y."/>
            <person name="Nishi S."/>
            <person name="Hori S."/>
            <person name="Arai W."/>
            <person name="Tsubouchi T."/>
            <person name="Morono Y."/>
            <person name="Uchiyama I."/>
            <person name="Ito T."/>
            <person name="Fujiyama A."/>
            <person name="Inagaki F."/>
            <person name="Takami H."/>
        </authorList>
    </citation>
    <scope>NUCLEOTIDE SEQUENCE</scope>
    <source>
        <strain evidence="1">Expedition CK06-06</strain>
    </source>
</reference>
<accession>X1CX19</accession>
<sequence>AGDIVFDFADTRRGWNKGLIQYYKIEGVLDDEEVRCWTPDYMDFDNVGIVIDIPNSTYVDDQSGQEISDLLEIQQVVVKGWATTDNVIITGLVSNPAFKVYCTGRESFFNLNDGNDYAWGFDSAGNLKLVLGVGVTAWDEHLIQDHGVDIIHPDWIWNGPYWTTGELGVDDLTGMLGGPGDDYFYWQHTGGSANGPAFVISEIWAIVKRKISSVTIKDPKGNSWPALYSLQYELYPMIKFDPPPAKVGRSDEPDGYDGIVDHTTCLFDHDPTTV</sequence>
<gene>
    <name evidence="1" type="ORF">S01H4_49190</name>
</gene>
<protein>
    <submittedName>
        <fullName evidence="1">Uncharacterized protein</fullName>
    </submittedName>
</protein>
<evidence type="ECO:0000313" key="1">
    <source>
        <dbReference type="EMBL" id="GAG97467.1"/>
    </source>
</evidence>
<comment type="caution">
    <text evidence="1">The sequence shown here is derived from an EMBL/GenBank/DDBJ whole genome shotgun (WGS) entry which is preliminary data.</text>
</comment>
<proteinExistence type="predicted"/>
<dbReference type="EMBL" id="BART01027802">
    <property type="protein sequence ID" value="GAG97467.1"/>
    <property type="molecule type" value="Genomic_DNA"/>
</dbReference>
<feature type="non-terminal residue" evidence="1">
    <location>
        <position position="1"/>
    </location>
</feature>
<organism evidence="1">
    <name type="scientific">marine sediment metagenome</name>
    <dbReference type="NCBI Taxonomy" id="412755"/>
    <lineage>
        <taxon>unclassified sequences</taxon>
        <taxon>metagenomes</taxon>
        <taxon>ecological metagenomes</taxon>
    </lineage>
</organism>